<dbReference type="GO" id="GO:0032991">
    <property type="term" value="C:protein-containing complex"/>
    <property type="evidence" value="ECO:0007669"/>
    <property type="project" value="UniProtKB-ARBA"/>
</dbReference>
<protein>
    <recommendedName>
        <fullName evidence="1">Sm domain-containing protein</fullName>
    </recommendedName>
</protein>
<evidence type="ECO:0000259" key="1">
    <source>
        <dbReference type="SMART" id="SM00651"/>
    </source>
</evidence>
<keyword evidence="3" id="KW-1185">Reference proteome</keyword>
<sequence>MSGSGAELSVVDYISLPFKIEIVNSRTVKGVLIAVDDQSNLLISDATEYYHDDENSLRHRNIGLVCVPKAAIVKVEVDRLEYEKTKRWKLKNKNIQGKVKT</sequence>
<dbReference type="InterPro" id="IPR010920">
    <property type="entry name" value="LSM_dom_sf"/>
</dbReference>
<dbReference type="OrthoDB" id="368909at2759"/>
<reference evidence="3" key="1">
    <citation type="submission" date="2016-05" db="EMBL/GenBank/DDBJ databases">
        <title>Comparative genomics of biotechnologically important yeasts.</title>
        <authorList>
            <consortium name="DOE Joint Genome Institute"/>
            <person name="Riley R."/>
            <person name="Haridas S."/>
            <person name="Wolfe K.H."/>
            <person name="Lopes M.R."/>
            <person name="Hittinger C.T."/>
            <person name="Goker M."/>
            <person name="Salamov A."/>
            <person name="Wisecaver J."/>
            <person name="Long T.M."/>
            <person name="Aerts A.L."/>
            <person name="Barry K."/>
            <person name="Choi C."/>
            <person name="Clum A."/>
            <person name="Coughlan A.Y."/>
            <person name="Deshpande S."/>
            <person name="Douglass A.P."/>
            <person name="Hanson S.J."/>
            <person name="Klenk H.-P."/>
            <person name="Labutti K."/>
            <person name="Lapidus A."/>
            <person name="Lindquist E."/>
            <person name="Lipzen A."/>
            <person name="Meier-Kolthoff J.P."/>
            <person name="Ohm R.A."/>
            <person name="Otillar R.P."/>
            <person name="Pangilinan J."/>
            <person name="Peng Y."/>
            <person name="Rokas A."/>
            <person name="Rosa C.A."/>
            <person name="Scheuner C."/>
            <person name="Sibirny A.A."/>
            <person name="Slot J.C."/>
            <person name="Stielow J.B."/>
            <person name="Sun H."/>
            <person name="Kurtzman C.P."/>
            <person name="Blackwell M."/>
            <person name="Grigoriev I.V."/>
            <person name="Jeffries T.W."/>
        </authorList>
    </citation>
    <scope>NUCLEOTIDE SEQUENCE [LARGE SCALE GENOMIC DNA]</scope>
    <source>
        <strain evidence="3">NRRL Y-2460</strain>
    </source>
</reference>
<dbReference type="Pfam" id="PF01423">
    <property type="entry name" value="LSM"/>
    <property type="match status" value="1"/>
</dbReference>
<feature type="domain" description="Sm" evidence="1">
    <location>
        <begin position="8"/>
        <end position="77"/>
    </location>
</feature>
<dbReference type="STRING" id="669874.A0A1E4TZP0"/>
<dbReference type="InterPro" id="IPR001163">
    <property type="entry name" value="Sm_dom_euk/arc"/>
</dbReference>
<gene>
    <name evidence="2" type="ORF">PACTADRAFT_1786</name>
</gene>
<evidence type="ECO:0000313" key="2">
    <source>
        <dbReference type="EMBL" id="ODV97211.1"/>
    </source>
</evidence>
<dbReference type="SMART" id="SM00651">
    <property type="entry name" value="Sm"/>
    <property type="match status" value="1"/>
</dbReference>
<dbReference type="AlphaFoldDB" id="A0A1E4TZP0"/>
<dbReference type="Gene3D" id="2.30.30.100">
    <property type="match status" value="1"/>
</dbReference>
<dbReference type="SUPFAM" id="SSF50182">
    <property type="entry name" value="Sm-like ribonucleoproteins"/>
    <property type="match status" value="1"/>
</dbReference>
<dbReference type="EMBL" id="KV454012">
    <property type="protein sequence ID" value="ODV97211.1"/>
    <property type="molecule type" value="Genomic_DNA"/>
</dbReference>
<organism evidence="2 3">
    <name type="scientific">Pachysolen tannophilus NRRL Y-2460</name>
    <dbReference type="NCBI Taxonomy" id="669874"/>
    <lineage>
        <taxon>Eukaryota</taxon>
        <taxon>Fungi</taxon>
        <taxon>Dikarya</taxon>
        <taxon>Ascomycota</taxon>
        <taxon>Saccharomycotina</taxon>
        <taxon>Pichiomycetes</taxon>
        <taxon>Pachysolenaceae</taxon>
        <taxon>Pachysolen</taxon>
    </lineage>
</organism>
<accession>A0A1E4TZP0</accession>
<name>A0A1E4TZP0_PACTA</name>
<evidence type="ECO:0000313" key="3">
    <source>
        <dbReference type="Proteomes" id="UP000094236"/>
    </source>
</evidence>
<dbReference type="Proteomes" id="UP000094236">
    <property type="component" value="Unassembled WGS sequence"/>
</dbReference>
<proteinExistence type="predicted"/>